<dbReference type="RefSeq" id="WP_075170933.1">
    <property type="nucleotide sequence ID" value="NZ_CAXPFL010000025.1"/>
</dbReference>
<dbReference type="AlphaFoldDB" id="A0AAW7XLY9"/>
<organism evidence="2 3">
    <name type="scientific">Neptunomonas phycophila</name>
    <dbReference type="NCBI Taxonomy" id="1572645"/>
    <lineage>
        <taxon>Bacteria</taxon>
        <taxon>Pseudomonadati</taxon>
        <taxon>Pseudomonadota</taxon>
        <taxon>Gammaproteobacteria</taxon>
        <taxon>Oceanospirillales</taxon>
        <taxon>Oceanospirillaceae</taxon>
        <taxon>Neptunomonas</taxon>
    </lineage>
</organism>
<gene>
    <name evidence="2" type="ORF">Q4490_09625</name>
</gene>
<name>A0AAW7XLY9_9GAMM</name>
<dbReference type="Pfam" id="PF06945">
    <property type="entry name" value="DUF1289"/>
    <property type="match status" value="1"/>
</dbReference>
<dbReference type="PANTHER" id="PTHR35175:SF2">
    <property type="entry name" value="DUF1289 DOMAIN-CONTAINING PROTEIN"/>
    <property type="match status" value="1"/>
</dbReference>
<feature type="region of interest" description="Disordered" evidence="1">
    <location>
        <begin position="1"/>
        <end position="20"/>
    </location>
</feature>
<evidence type="ECO:0000313" key="3">
    <source>
        <dbReference type="Proteomes" id="UP001169862"/>
    </source>
</evidence>
<protein>
    <submittedName>
        <fullName evidence="2">DUF1289 domain-containing protein</fullName>
    </submittedName>
</protein>
<dbReference type="PANTHER" id="PTHR35175">
    <property type="entry name" value="DUF1289 DOMAIN-CONTAINING PROTEIN"/>
    <property type="match status" value="1"/>
</dbReference>
<evidence type="ECO:0000256" key="1">
    <source>
        <dbReference type="SAM" id="MobiDB-lite"/>
    </source>
</evidence>
<dbReference type="Proteomes" id="UP001169862">
    <property type="component" value="Unassembled WGS sequence"/>
</dbReference>
<proteinExistence type="predicted"/>
<evidence type="ECO:0000313" key="2">
    <source>
        <dbReference type="EMBL" id="MDO6453825.1"/>
    </source>
</evidence>
<reference evidence="2" key="1">
    <citation type="submission" date="2023-07" db="EMBL/GenBank/DDBJ databases">
        <title>Genome content predicts the carbon catabolic preferences of heterotrophic bacteria.</title>
        <authorList>
            <person name="Gralka M."/>
        </authorList>
    </citation>
    <scope>NUCLEOTIDE SEQUENCE</scope>
    <source>
        <strain evidence="2">I2M16</strain>
    </source>
</reference>
<comment type="caution">
    <text evidence="2">The sequence shown here is derived from an EMBL/GenBank/DDBJ whole genome shotgun (WGS) entry which is preliminary data.</text>
</comment>
<accession>A0AAW7XLY9</accession>
<dbReference type="GeneID" id="89454804"/>
<sequence length="71" mass="7821">MTIKSTSASGNPSQTKPVPNPCVGVCVLDMNDICTACHRSGMEIAEWGLLSDDQKREAWQRIVRRENGEVC</sequence>
<dbReference type="InterPro" id="IPR010710">
    <property type="entry name" value="DUF1289"/>
</dbReference>
<dbReference type="EMBL" id="JAUOPG010000005">
    <property type="protein sequence ID" value="MDO6453825.1"/>
    <property type="molecule type" value="Genomic_DNA"/>
</dbReference>
<feature type="compositionally biased region" description="Polar residues" evidence="1">
    <location>
        <begin position="1"/>
        <end position="17"/>
    </location>
</feature>